<evidence type="ECO:0000313" key="4">
    <source>
        <dbReference type="Proteomes" id="UP000516380"/>
    </source>
</evidence>
<gene>
    <name evidence="2" type="ORF">BZL30_5232</name>
    <name evidence="1" type="ORF">NIIDMKKI_36980</name>
</gene>
<protein>
    <submittedName>
        <fullName evidence="2">Uncharacterized protein</fullName>
    </submittedName>
</protein>
<dbReference type="AlphaFoldDB" id="A0A1V3X2T0"/>
<dbReference type="EMBL" id="MVBM01000004">
    <property type="protein sequence ID" value="OOK73440.1"/>
    <property type="molecule type" value="Genomic_DNA"/>
</dbReference>
<reference evidence="2 3" key="1">
    <citation type="submission" date="2017-02" db="EMBL/GenBank/DDBJ databases">
        <title>Complete genome sequences of Mycobacterium kansasii strains isolated from rhesus macaques.</title>
        <authorList>
            <person name="Panda A."/>
            <person name="Nagaraj S."/>
            <person name="Zhao X."/>
            <person name="Tettelin H."/>
            <person name="Detolla L.J."/>
        </authorList>
    </citation>
    <scope>NUCLEOTIDE SEQUENCE [LARGE SCALE GENOMIC DNA]</scope>
    <source>
        <strain evidence="2 3">11-3813</strain>
    </source>
</reference>
<organism evidence="2 3">
    <name type="scientific">Mycobacterium kansasii</name>
    <dbReference type="NCBI Taxonomy" id="1768"/>
    <lineage>
        <taxon>Bacteria</taxon>
        <taxon>Bacillati</taxon>
        <taxon>Actinomycetota</taxon>
        <taxon>Actinomycetes</taxon>
        <taxon>Mycobacteriales</taxon>
        <taxon>Mycobacteriaceae</taxon>
        <taxon>Mycobacterium</taxon>
    </lineage>
</organism>
<proteinExistence type="predicted"/>
<dbReference type="Proteomes" id="UP000516380">
    <property type="component" value="Chromosome"/>
</dbReference>
<reference evidence="1 4" key="2">
    <citation type="submission" date="2020-07" db="EMBL/GenBank/DDBJ databases">
        <title>Mycobacterium kansasii (former subtype) with zoonotic potential isolated from diseased indoor pet cat, Japan.</title>
        <authorList>
            <person name="Fukano H."/>
            <person name="Terazono T."/>
            <person name="Hoshino Y."/>
        </authorList>
    </citation>
    <scope>NUCLEOTIDE SEQUENCE [LARGE SCALE GENOMIC DNA]</scope>
    <source>
        <strain evidence="1 4">Kuro-I</strain>
    </source>
</reference>
<evidence type="ECO:0000313" key="3">
    <source>
        <dbReference type="Proteomes" id="UP000189229"/>
    </source>
</evidence>
<sequence>MDNRPVCRDCWARSLRAGGCYADSTGYGPNTVEPQKHQCPFCRAEIEQSIRFYRRLIVADPTHCLRLFGDNPDDILEAVGTASFLKRQTCFGARWLTAGRLTP</sequence>
<accession>A0A1V3X2T0</accession>
<name>A0A1V3X2T0_MYCKA</name>
<dbReference type="EMBL" id="AP023343">
    <property type="protein sequence ID" value="BCI88492.1"/>
    <property type="molecule type" value="Genomic_DNA"/>
</dbReference>
<evidence type="ECO:0000313" key="1">
    <source>
        <dbReference type="EMBL" id="BCI88492.1"/>
    </source>
</evidence>
<keyword evidence="4" id="KW-1185">Reference proteome</keyword>
<dbReference type="Proteomes" id="UP000189229">
    <property type="component" value="Unassembled WGS sequence"/>
</dbReference>
<evidence type="ECO:0000313" key="2">
    <source>
        <dbReference type="EMBL" id="OOK73440.1"/>
    </source>
</evidence>